<dbReference type="EMBL" id="CP097463">
    <property type="protein sequence ID" value="WAX58924.1"/>
    <property type="molecule type" value="Genomic_DNA"/>
</dbReference>
<evidence type="ECO:0000259" key="1">
    <source>
        <dbReference type="Pfam" id="PF04101"/>
    </source>
</evidence>
<dbReference type="PANTHER" id="PTHR21015">
    <property type="entry name" value="UDP-N-ACETYLGLUCOSAMINE--N-ACETYLMURAMYL-(PENTAPEPTIDE) PYROPHOSPHORYL-UNDECAPRENOL N-ACETYLGLUCOSAMINE TRANSFERASE 1"/>
    <property type="match status" value="1"/>
</dbReference>
<name>A0ABY7K2K1_9ACTN</name>
<keyword evidence="3" id="KW-1185">Reference proteome</keyword>
<protein>
    <recommendedName>
        <fullName evidence="1">Glycosyl transferase family 28 C-terminal domain-containing protein</fullName>
    </recommendedName>
</protein>
<evidence type="ECO:0000313" key="3">
    <source>
        <dbReference type="Proteomes" id="UP001164693"/>
    </source>
</evidence>
<dbReference type="InterPro" id="IPR007235">
    <property type="entry name" value="Glyco_trans_28_C"/>
</dbReference>
<dbReference type="PANTHER" id="PTHR21015:SF22">
    <property type="entry name" value="GLYCOSYLTRANSFERASE"/>
    <property type="match status" value="1"/>
</dbReference>
<reference evidence="2" key="1">
    <citation type="submission" date="2022-05" db="EMBL/GenBank/DDBJ databases">
        <title>Jatrophihabitans sp. SB3-54 whole genome sequence.</title>
        <authorList>
            <person name="Suh M.K."/>
            <person name="Eom M.K."/>
            <person name="Kim J.S."/>
            <person name="Kim H.S."/>
            <person name="Do H.E."/>
            <person name="Shin Y.K."/>
            <person name="Lee J.-S."/>
        </authorList>
    </citation>
    <scope>NUCLEOTIDE SEQUENCE</scope>
    <source>
        <strain evidence="2">SB3-54</strain>
    </source>
</reference>
<dbReference type="SUPFAM" id="SSF53756">
    <property type="entry name" value="UDP-Glycosyltransferase/glycogen phosphorylase"/>
    <property type="match status" value="1"/>
</dbReference>
<dbReference type="Proteomes" id="UP001164693">
    <property type="component" value="Chromosome"/>
</dbReference>
<sequence>MLPRERRIMIGYYVHHVGTGHLRHARCIAAASGQELTALSSLPRPDDWTGPWIQLDRDDSAERPVDPTGHGRLHWSPLHDRGLSARMRTIARWLDTAAPAVLVVDVSVEVSVFARLMGVPVVVMGLPGKRSDAAHQLGYSVAELILAPWPPGLAAMDRDLQPWAQRTAHVGGLSPFEGRSRHPHDRASSRRVVVLQGRGGTSVSESTVRSAADAAPGWSWQRLGPGAWCADPWPALSSANVVICHAGLGALADVAAAGCPAIVLPEPRPHGEQYATADALRTAGLATVLTSWPRPHEWSELLARAARTPASRWSSWCRSGAARAARLIDDVGSGAGREQEQCASR</sequence>
<organism evidence="2 3">
    <name type="scientific">Jatrophihabitans cynanchi</name>
    <dbReference type="NCBI Taxonomy" id="2944128"/>
    <lineage>
        <taxon>Bacteria</taxon>
        <taxon>Bacillati</taxon>
        <taxon>Actinomycetota</taxon>
        <taxon>Actinomycetes</taxon>
        <taxon>Jatrophihabitantales</taxon>
        <taxon>Jatrophihabitantaceae</taxon>
        <taxon>Jatrophihabitans</taxon>
    </lineage>
</organism>
<dbReference type="RefSeq" id="WP_269445465.1">
    <property type="nucleotide sequence ID" value="NZ_CP097463.1"/>
</dbReference>
<dbReference type="Pfam" id="PF04101">
    <property type="entry name" value="Glyco_tran_28_C"/>
    <property type="match status" value="1"/>
</dbReference>
<dbReference type="Gene3D" id="3.40.50.2000">
    <property type="entry name" value="Glycogen Phosphorylase B"/>
    <property type="match status" value="1"/>
</dbReference>
<feature type="domain" description="Glycosyl transferase family 28 C-terminal" evidence="1">
    <location>
        <begin position="235"/>
        <end position="290"/>
    </location>
</feature>
<gene>
    <name evidence="2" type="ORF">M6B22_09225</name>
</gene>
<evidence type="ECO:0000313" key="2">
    <source>
        <dbReference type="EMBL" id="WAX58924.1"/>
    </source>
</evidence>
<accession>A0ABY7K2K1</accession>
<proteinExistence type="predicted"/>